<name>A0AAV5GG97_9BASI</name>
<dbReference type="Proteomes" id="UP001342314">
    <property type="component" value="Unassembled WGS sequence"/>
</dbReference>
<accession>A0AAV5GG97</accession>
<dbReference type="EMBL" id="BQKY01000002">
    <property type="protein sequence ID" value="GJN88279.1"/>
    <property type="molecule type" value="Genomic_DNA"/>
</dbReference>
<keyword evidence="3" id="KW-1185">Reference proteome</keyword>
<reference evidence="2 3" key="1">
    <citation type="submission" date="2021-12" db="EMBL/GenBank/DDBJ databases">
        <title>High titer production of polyol ester of fatty acids by Rhodotorula paludigena BS15 towards product separation-free biomass refinery.</title>
        <authorList>
            <person name="Mano J."/>
            <person name="Ono H."/>
            <person name="Tanaka T."/>
            <person name="Naito K."/>
            <person name="Sushida H."/>
            <person name="Ike M."/>
            <person name="Tokuyasu K."/>
            <person name="Kitaoka M."/>
        </authorList>
    </citation>
    <scope>NUCLEOTIDE SEQUENCE [LARGE SCALE GENOMIC DNA]</scope>
    <source>
        <strain evidence="2 3">BS15</strain>
    </source>
</reference>
<feature type="region of interest" description="Disordered" evidence="1">
    <location>
        <begin position="104"/>
        <end position="151"/>
    </location>
</feature>
<proteinExistence type="predicted"/>
<protein>
    <submittedName>
        <fullName evidence="2">Uncharacterized protein</fullName>
    </submittedName>
</protein>
<comment type="caution">
    <text evidence="2">The sequence shown here is derived from an EMBL/GenBank/DDBJ whole genome shotgun (WGS) entry which is preliminary data.</text>
</comment>
<sequence length="151" mass="16343">MKEILFPFYPTVTPKTLDTKMVLTKPVPQKALTAFFRILARGNKGDSDFEVPETTRLYNKRQKLLLDSYEEDDEEPAIIVAPAAKATPAGPVASTSRAAVAGMAPIAKTPSAQEKAAAEEPAPASGKPATPARRKHNFEIELPASNKKARK</sequence>
<dbReference type="AlphaFoldDB" id="A0AAV5GG97"/>
<gene>
    <name evidence="2" type="ORF">Rhopal_001244-T1</name>
</gene>
<evidence type="ECO:0000313" key="2">
    <source>
        <dbReference type="EMBL" id="GJN88279.1"/>
    </source>
</evidence>
<evidence type="ECO:0000313" key="3">
    <source>
        <dbReference type="Proteomes" id="UP001342314"/>
    </source>
</evidence>
<evidence type="ECO:0000256" key="1">
    <source>
        <dbReference type="SAM" id="MobiDB-lite"/>
    </source>
</evidence>
<organism evidence="2 3">
    <name type="scientific">Rhodotorula paludigena</name>
    <dbReference type="NCBI Taxonomy" id="86838"/>
    <lineage>
        <taxon>Eukaryota</taxon>
        <taxon>Fungi</taxon>
        <taxon>Dikarya</taxon>
        <taxon>Basidiomycota</taxon>
        <taxon>Pucciniomycotina</taxon>
        <taxon>Microbotryomycetes</taxon>
        <taxon>Sporidiobolales</taxon>
        <taxon>Sporidiobolaceae</taxon>
        <taxon>Rhodotorula</taxon>
    </lineage>
</organism>
<feature type="compositionally biased region" description="Low complexity" evidence="1">
    <location>
        <begin position="110"/>
        <end position="129"/>
    </location>
</feature>